<proteinExistence type="predicted"/>
<dbReference type="InterPro" id="IPR053844">
    <property type="entry name" value="AH_C"/>
</dbReference>
<dbReference type="EMBL" id="JANJOU010000010">
    <property type="protein sequence ID" value="MCR0983110.1"/>
    <property type="molecule type" value="Genomic_DNA"/>
</dbReference>
<dbReference type="Gene3D" id="3.10.490.10">
    <property type="entry name" value="Gamma-glutamyl cyclotransferase-like"/>
    <property type="match status" value="1"/>
</dbReference>
<organism evidence="2 3">
    <name type="scientific">Roseomonas populi</name>
    <dbReference type="NCBI Taxonomy" id="3121582"/>
    <lineage>
        <taxon>Bacteria</taxon>
        <taxon>Pseudomonadati</taxon>
        <taxon>Pseudomonadota</taxon>
        <taxon>Alphaproteobacteria</taxon>
        <taxon>Acetobacterales</taxon>
        <taxon>Roseomonadaceae</taxon>
        <taxon>Roseomonas</taxon>
    </lineage>
</organism>
<name>A0ABT1X4T1_9PROT</name>
<reference evidence="2 3" key="1">
    <citation type="submission" date="2022-06" db="EMBL/GenBank/DDBJ databases">
        <title>Roseomonas CN29.</title>
        <authorList>
            <person name="Cheng Y."/>
            <person name="He X."/>
        </authorList>
    </citation>
    <scope>NUCLEOTIDE SEQUENCE [LARGE SCALE GENOMIC DNA]</scope>
    <source>
        <strain evidence="2 3">CN29</strain>
    </source>
</reference>
<dbReference type="RefSeq" id="WP_257716779.1">
    <property type="nucleotide sequence ID" value="NZ_JANJOU010000010.1"/>
</dbReference>
<keyword evidence="3" id="KW-1185">Reference proteome</keyword>
<feature type="domain" description="Allophanate hydrolase C-terminal" evidence="1">
    <location>
        <begin position="10"/>
        <end position="131"/>
    </location>
</feature>
<sequence length="137" mass="14616">MSSVESMPLLLAVGNHLQGLSRHFELADRGARLVGTAWTEPSYRLLARGTETPLKPGLVEVARDGGTSIEGELYTLPGGALEELATLVRAPIQLGQVRLRDGRVVHGYLCDAAAIADARDVSHLGGWRAFLNDSAAE</sequence>
<gene>
    <name evidence="2" type="ORF">NRP21_13720</name>
</gene>
<comment type="caution">
    <text evidence="2">The sequence shown here is derived from an EMBL/GenBank/DDBJ whole genome shotgun (WGS) entry which is preliminary data.</text>
</comment>
<dbReference type="Pfam" id="PF21986">
    <property type="entry name" value="AH_C"/>
    <property type="match status" value="1"/>
</dbReference>
<protein>
    <recommendedName>
        <fullName evidence="1">Allophanate hydrolase C-terminal domain-containing protein</fullName>
    </recommendedName>
</protein>
<accession>A0ABT1X4T1</accession>
<evidence type="ECO:0000313" key="2">
    <source>
        <dbReference type="EMBL" id="MCR0983110.1"/>
    </source>
</evidence>
<dbReference type="Proteomes" id="UP001524642">
    <property type="component" value="Unassembled WGS sequence"/>
</dbReference>
<evidence type="ECO:0000313" key="3">
    <source>
        <dbReference type="Proteomes" id="UP001524642"/>
    </source>
</evidence>
<evidence type="ECO:0000259" key="1">
    <source>
        <dbReference type="Pfam" id="PF21986"/>
    </source>
</evidence>